<dbReference type="AlphaFoldDB" id="A0A6M3LUA6"/>
<proteinExistence type="predicted"/>
<name>A0A6M3LUA6_9ZZZZ</name>
<evidence type="ECO:0000313" key="1">
    <source>
        <dbReference type="EMBL" id="QJA97659.1"/>
    </source>
</evidence>
<protein>
    <submittedName>
        <fullName evidence="1">Uncharacterized protein</fullName>
    </submittedName>
</protein>
<accession>A0A6M3LUA6</accession>
<reference evidence="1" key="1">
    <citation type="submission" date="2020-03" db="EMBL/GenBank/DDBJ databases">
        <title>The deep terrestrial virosphere.</title>
        <authorList>
            <person name="Holmfeldt K."/>
            <person name="Nilsson E."/>
            <person name="Simone D."/>
            <person name="Lopez-Fernandez M."/>
            <person name="Wu X."/>
            <person name="de Brujin I."/>
            <person name="Lundin D."/>
            <person name="Andersson A."/>
            <person name="Bertilsson S."/>
            <person name="Dopson M."/>
        </authorList>
    </citation>
    <scope>NUCLEOTIDE SEQUENCE</scope>
    <source>
        <strain evidence="1">MM415B06028</strain>
    </source>
</reference>
<gene>
    <name evidence="1" type="ORF">MM415B06028_0008</name>
</gene>
<dbReference type="EMBL" id="MT143513">
    <property type="protein sequence ID" value="QJA97659.1"/>
    <property type="molecule type" value="Genomic_DNA"/>
</dbReference>
<sequence>MPDVNFHCPHARSVWQRYPFNKARRLWVVFCPECHRRINGAGEPETLAKGAYRKHHAVYTEWCFDITEVDSFPKRKLSSGLPNRKGAKFERYCVQKILERMPGEEIKRTRQSMRDHGMQDVVMPVFWTECKHRKVVGIEAALAQAEETCPEGRVPLAITRVDNKPVNATMRFEAWLDILEEWWFYRKQYGPIGGCK</sequence>
<organism evidence="1">
    <name type="scientific">viral metagenome</name>
    <dbReference type="NCBI Taxonomy" id="1070528"/>
    <lineage>
        <taxon>unclassified sequences</taxon>
        <taxon>metagenomes</taxon>
        <taxon>organismal metagenomes</taxon>
    </lineage>
</organism>